<dbReference type="AlphaFoldDB" id="A0A838XR87"/>
<evidence type="ECO:0000256" key="12">
    <source>
        <dbReference type="ARBA" id="ARBA00049878"/>
    </source>
</evidence>
<dbReference type="SUPFAM" id="SSF54690">
    <property type="entry name" value="Molybdopterin synthase subunit MoaE"/>
    <property type="match status" value="1"/>
</dbReference>
<gene>
    <name evidence="14" type="ORF">H1W37_06030</name>
</gene>
<evidence type="ECO:0000256" key="5">
    <source>
        <dbReference type="ARBA" id="ARBA00023150"/>
    </source>
</evidence>
<evidence type="ECO:0000256" key="6">
    <source>
        <dbReference type="ARBA" id="ARBA00025448"/>
    </source>
</evidence>
<sequence length="176" mass="19228">MSPHSPSPIGSDETRTNSAGITVRIQAEDFDAGREIAALTEGNGNAGAVVTFTGLCRDEDGRLAALELEHYPGMAEAEITRIAEEACRRWPLGGLTVIHRHGRIVPGANIVLVVAVSRHRRAAFEAAEFLMDYLKTRAPFWKKEHLRDGGDGGWVDARDSDTRDADRWTAARPVDP</sequence>
<evidence type="ECO:0000256" key="7">
    <source>
        <dbReference type="ARBA" id="ARBA00026066"/>
    </source>
</evidence>
<evidence type="ECO:0000256" key="11">
    <source>
        <dbReference type="ARBA" id="ARBA00032474"/>
    </source>
</evidence>
<evidence type="ECO:0000256" key="13">
    <source>
        <dbReference type="SAM" id="MobiDB-lite"/>
    </source>
</evidence>
<dbReference type="UniPathway" id="UPA00344"/>
<evidence type="ECO:0000256" key="8">
    <source>
        <dbReference type="ARBA" id="ARBA00029745"/>
    </source>
</evidence>
<comment type="similarity">
    <text evidence="2">Belongs to the MoaE family.</text>
</comment>
<name>A0A838XR87_9HYPH</name>
<evidence type="ECO:0000313" key="15">
    <source>
        <dbReference type="Proteomes" id="UP000559404"/>
    </source>
</evidence>
<dbReference type="CDD" id="cd00756">
    <property type="entry name" value="MoaE"/>
    <property type="match status" value="1"/>
</dbReference>
<comment type="function">
    <text evidence="6">Converts molybdopterin precursor Z into molybdopterin. This requires the incorporation of two sulfur atoms into precursor Z to generate a dithiolene group. The sulfur is provided by MoaD.</text>
</comment>
<dbReference type="InterPro" id="IPR036563">
    <property type="entry name" value="MoaE_sf"/>
</dbReference>
<dbReference type="PANTHER" id="PTHR23404">
    <property type="entry name" value="MOLYBDOPTERIN SYNTHASE RELATED"/>
    <property type="match status" value="1"/>
</dbReference>
<evidence type="ECO:0000256" key="9">
    <source>
        <dbReference type="ARBA" id="ARBA00030407"/>
    </source>
</evidence>
<evidence type="ECO:0000256" key="2">
    <source>
        <dbReference type="ARBA" id="ARBA00005426"/>
    </source>
</evidence>
<dbReference type="EMBL" id="JACEON010000004">
    <property type="protein sequence ID" value="MBA4611198.1"/>
    <property type="molecule type" value="Genomic_DNA"/>
</dbReference>
<comment type="pathway">
    <text evidence="1">Cofactor biosynthesis; molybdopterin biosynthesis.</text>
</comment>
<keyword evidence="5" id="KW-0501">Molybdenum cofactor biosynthesis</keyword>
<comment type="subunit">
    <text evidence="7">Heterotetramer of 2 MoaD subunits and 2 MoaE subunits. Also stable as homodimer. The enzyme changes between these two forms during catalysis.</text>
</comment>
<accession>A0A838XR87</accession>
<evidence type="ECO:0000313" key="14">
    <source>
        <dbReference type="EMBL" id="MBA4611198.1"/>
    </source>
</evidence>
<feature type="region of interest" description="Disordered" evidence="13">
    <location>
        <begin position="152"/>
        <end position="176"/>
    </location>
</feature>
<dbReference type="Proteomes" id="UP000559404">
    <property type="component" value="Unassembled WGS sequence"/>
</dbReference>
<reference evidence="14 15" key="2">
    <citation type="submission" date="2020-08" db="EMBL/GenBank/DDBJ databases">
        <title>Stappia taiwanensis sp. nov., isolated from a coastal thermal spring.</title>
        <authorList>
            <person name="Kampfer P."/>
        </authorList>
    </citation>
    <scope>NUCLEOTIDE SEQUENCE [LARGE SCALE GENOMIC DNA]</scope>
    <source>
        <strain evidence="14 15">DSM 23284</strain>
    </source>
</reference>
<dbReference type="InterPro" id="IPR003448">
    <property type="entry name" value="Mopterin_biosynth_MoaE"/>
</dbReference>
<evidence type="ECO:0000256" key="4">
    <source>
        <dbReference type="ARBA" id="ARBA00013858"/>
    </source>
</evidence>
<dbReference type="Pfam" id="PF02391">
    <property type="entry name" value="MoaE"/>
    <property type="match status" value="1"/>
</dbReference>
<dbReference type="GO" id="GO:0006777">
    <property type="term" value="P:Mo-molybdopterin cofactor biosynthetic process"/>
    <property type="evidence" value="ECO:0007669"/>
    <property type="project" value="UniProtKB-KW"/>
</dbReference>
<protein>
    <recommendedName>
        <fullName evidence="4">Molybdopterin synthase catalytic subunit</fullName>
        <ecNumber evidence="3">2.8.1.12</ecNumber>
    </recommendedName>
    <alternativeName>
        <fullName evidence="10">MPT synthase subunit 2</fullName>
    </alternativeName>
    <alternativeName>
        <fullName evidence="8">Molybdenum cofactor biosynthesis protein E</fullName>
    </alternativeName>
    <alternativeName>
        <fullName evidence="9">Molybdopterin-converting factor large subunit</fullName>
    </alternativeName>
    <alternativeName>
        <fullName evidence="11">Molybdopterin-converting factor subunit 2</fullName>
    </alternativeName>
</protein>
<dbReference type="RefSeq" id="WP_181759394.1">
    <property type="nucleotide sequence ID" value="NZ_BMCR01000002.1"/>
</dbReference>
<proteinExistence type="inferred from homology"/>
<comment type="caution">
    <text evidence="14">The sequence shown here is derived from an EMBL/GenBank/DDBJ whole genome shotgun (WGS) entry which is preliminary data.</text>
</comment>
<comment type="catalytic activity">
    <reaction evidence="12">
        <text>2 [molybdopterin-synthase sulfur-carrier protein]-C-terminal-Gly-aminoethanethioate + cyclic pyranopterin phosphate + H2O = molybdopterin + 2 [molybdopterin-synthase sulfur-carrier protein]-C-terminal Gly-Gly + 2 H(+)</text>
        <dbReference type="Rhea" id="RHEA:26333"/>
        <dbReference type="Rhea" id="RHEA-COMP:12202"/>
        <dbReference type="Rhea" id="RHEA-COMP:19907"/>
        <dbReference type="ChEBI" id="CHEBI:15377"/>
        <dbReference type="ChEBI" id="CHEBI:15378"/>
        <dbReference type="ChEBI" id="CHEBI:58698"/>
        <dbReference type="ChEBI" id="CHEBI:59648"/>
        <dbReference type="ChEBI" id="CHEBI:90778"/>
        <dbReference type="ChEBI" id="CHEBI:232372"/>
        <dbReference type="EC" id="2.8.1.12"/>
    </reaction>
</comment>
<reference evidence="14 15" key="1">
    <citation type="submission" date="2020-07" db="EMBL/GenBank/DDBJ databases">
        <authorList>
            <person name="Li M."/>
        </authorList>
    </citation>
    <scope>NUCLEOTIDE SEQUENCE [LARGE SCALE GENOMIC DNA]</scope>
    <source>
        <strain evidence="14 15">DSM 23284</strain>
    </source>
</reference>
<evidence type="ECO:0000256" key="3">
    <source>
        <dbReference type="ARBA" id="ARBA00011950"/>
    </source>
</evidence>
<keyword evidence="15" id="KW-1185">Reference proteome</keyword>
<evidence type="ECO:0000256" key="10">
    <source>
        <dbReference type="ARBA" id="ARBA00030781"/>
    </source>
</evidence>
<dbReference type="EC" id="2.8.1.12" evidence="3"/>
<evidence type="ECO:0000256" key="1">
    <source>
        <dbReference type="ARBA" id="ARBA00005046"/>
    </source>
</evidence>
<dbReference type="GO" id="GO:0030366">
    <property type="term" value="F:molybdopterin synthase activity"/>
    <property type="evidence" value="ECO:0007669"/>
    <property type="project" value="UniProtKB-EC"/>
</dbReference>
<dbReference type="Gene3D" id="3.90.1170.40">
    <property type="entry name" value="Molybdopterin biosynthesis MoaE subunit"/>
    <property type="match status" value="1"/>
</dbReference>
<organism evidence="14 15">
    <name type="scientific">Stappia taiwanensis</name>
    <dbReference type="NCBI Taxonomy" id="992267"/>
    <lineage>
        <taxon>Bacteria</taxon>
        <taxon>Pseudomonadati</taxon>
        <taxon>Pseudomonadota</taxon>
        <taxon>Alphaproteobacteria</taxon>
        <taxon>Hyphomicrobiales</taxon>
        <taxon>Stappiaceae</taxon>
        <taxon>Stappia</taxon>
    </lineage>
</organism>